<dbReference type="Gene3D" id="1.10.3500.10">
    <property type="entry name" value="Tex N-terminal region-like"/>
    <property type="match status" value="1"/>
</dbReference>
<dbReference type="SMART" id="SM00316">
    <property type="entry name" value="S1"/>
    <property type="match status" value="1"/>
</dbReference>
<dbReference type="InterPro" id="IPR003029">
    <property type="entry name" value="S1_domain"/>
</dbReference>
<dbReference type="Proteomes" id="UP001651158">
    <property type="component" value="Unassembled WGS sequence"/>
</dbReference>
<dbReference type="Pfam" id="PF22706">
    <property type="entry name" value="Tex_central_region"/>
    <property type="match status" value="1"/>
</dbReference>
<evidence type="ECO:0000259" key="2">
    <source>
        <dbReference type="PROSITE" id="PS50126"/>
    </source>
</evidence>
<dbReference type="InterPro" id="IPR050437">
    <property type="entry name" value="Ribos_protein_bS1-like"/>
</dbReference>
<reference evidence="3 4" key="1">
    <citation type="journal article" date="2022" name="Front. Cell. Infect. Microbiol.">
        <title>The Genomes of Two Strains of Taenia crassiceps the Animal Model for the Study of Human Cysticercosis.</title>
        <authorList>
            <person name="Bobes R.J."/>
            <person name="Estrada K."/>
            <person name="Rios-Valencia D.G."/>
            <person name="Calderon-Gallegos A."/>
            <person name="de la Torre P."/>
            <person name="Carrero J.C."/>
            <person name="Sanchez-Flores A."/>
            <person name="Laclette J.P."/>
        </authorList>
    </citation>
    <scope>NUCLEOTIDE SEQUENCE [LARGE SCALE GENOMIC DNA]</scope>
    <source>
        <strain evidence="3">WFUcys</strain>
    </source>
</reference>
<accession>A0ABR4QCK6</accession>
<keyword evidence="4" id="KW-1185">Reference proteome</keyword>
<feature type="domain" description="S1 motif" evidence="2">
    <location>
        <begin position="816"/>
        <end position="907"/>
    </location>
</feature>
<dbReference type="SUPFAM" id="SSF158832">
    <property type="entry name" value="Tex N-terminal region-like"/>
    <property type="match status" value="1"/>
</dbReference>
<dbReference type="InterPro" id="IPR006641">
    <property type="entry name" value="YqgF/RNaseH-like_dom"/>
</dbReference>
<dbReference type="PROSITE" id="PS50126">
    <property type="entry name" value="S1"/>
    <property type="match status" value="1"/>
</dbReference>
<dbReference type="Gene3D" id="1.10.10.650">
    <property type="entry name" value="RuvA domain 2-like"/>
    <property type="match status" value="1"/>
</dbReference>
<dbReference type="InterPro" id="IPR055179">
    <property type="entry name" value="Tex-like_central_region"/>
</dbReference>
<evidence type="ECO:0000313" key="4">
    <source>
        <dbReference type="Proteomes" id="UP001651158"/>
    </source>
</evidence>
<dbReference type="PANTHER" id="PTHR10724">
    <property type="entry name" value="30S RIBOSOMAL PROTEIN S1"/>
    <property type="match status" value="1"/>
</dbReference>
<dbReference type="Pfam" id="PF12836">
    <property type="entry name" value="HHH_3"/>
    <property type="match status" value="1"/>
</dbReference>
<dbReference type="Pfam" id="PF16921">
    <property type="entry name" value="Tex_YqgF"/>
    <property type="match status" value="1"/>
</dbReference>
<comment type="caution">
    <text evidence="3">The sequence shown here is derived from an EMBL/GenBank/DDBJ whole genome shotgun (WGS) entry which is preliminary data.</text>
</comment>
<dbReference type="InterPro" id="IPR023323">
    <property type="entry name" value="Tex-like_dom_sf"/>
</dbReference>
<dbReference type="Gene3D" id="2.40.50.140">
    <property type="entry name" value="Nucleic acid-binding proteins"/>
    <property type="match status" value="1"/>
</dbReference>
<evidence type="ECO:0000313" key="3">
    <source>
        <dbReference type="EMBL" id="KAL5107390.1"/>
    </source>
</evidence>
<dbReference type="InterPro" id="IPR010994">
    <property type="entry name" value="RuvA_2-like"/>
</dbReference>
<sequence>MGLHFLNSCTLHYIDLLGKFTMETMDVDWDVVSEVATTCGTDRRTTSRVIGLFNSGNTLPFIARYRKEATGNLDPDALRAIKNKLSQCKEVIEKVGHAYTHLSAKGLMTEDLKASLRQCRTAGEVALITEPFTESAPKSLAARARAAGLEPVACAVFRLGKNVNFSTALADMTAAEVEAGVLNIMAESICKDFDVLRTSEQLCFQVPPTLITTRVTQNRPTTSSNPNLEKDLVTFKAFFDFNMAFNRIPPHKVLAINRAEDRKIIRVKMEFSAALIGRIRDLVRQRFLISIHTAHHKLFWAAFEDGWKRLMKPGLIRKLRSHITSVAQEISLNVFADNLRRILMTAPLRNASPPSACDLNAAASTSSANSRGRQRLQQRRQPSPDVISASLGAPGDRLPVLGLDPGWRHGTKWAACDPLGAVLATGVIHVTLGQDHQNHNSYSDGDVQTLVRTMRDHGIHTIALGNGQACRQMERWLTKAVSDGLFSPLEVRYAIVSEAGASTYSASPLAAAELPGLDVALRGAVSIARRLQDPLAEMVKVAPQHLGVGMYQHDLPPRRLQAAVEGAMEECISFVGVDVNTAQLHVLARVAGLSRTKAQEIINYRMRHGRFRCRTELRKVRGIGPSTFAQCAGFLRVKPEFSITAMDSSRDVEFISLCTDDEDEGTAVGGVTDDVEMEVILASRKRSRLVTMGTSISKVPRVQQPQPDSDDFSYNPLDQTAIHPASYHIAIALIQHLKHEISDVGCMALRNRAKALFASPSRDAVLARFTTEEFGLETVRDILDALCRPLDFDEREDRFAPMFRSSVMSIANLQPGLEVTGRVDNVTTFGAFVDIGVEETALVPLRHFPPLSSSTLNTRSSNAVVSGIRSSGECSILQKLSLRLGDRVRAKVDTVCVKSKRISLRDVCLLV</sequence>
<dbReference type="Gene3D" id="1.10.150.310">
    <property type="entry name" value="Tex RuvX-like domain-like"/>
    <property type="match status" value="2"/>
</dbReference>
<protein>
    <submittedName>
        <fullName evidence="3">S1 RNA-binding domain-containing protein 1</fullName>
    </submittedName>
</protein>
<dbReference type="Pfam" id="PF09371">
    <property type="entry name" value="Tex_N"/>
    <property type="match status" value="1"/>
</dbReference>
<dbReference type="Gene3D" id="3.30.420.140">
    <property type="entry name" value="YqgF/RNase H-like domain"/>
    <property type="match status" value="1"/>
</dbReference>
<dbReference type="Pfam" id="PF17674">
    <property type="entry name" value="HHH_9"/>
    <property type="match status" value="1"/>
</dbReference>
<dbReference type="SUPFAM" id="SSF53098">
    <property type="entry name" value="Ribonuclease H-like"/>
    <property type="match status" value="1"/>
</dbReference>
<dbReference type="PANTHER" id="PTHR10724:SF10">
    <property type="entry name" value="S1 RNA-BINDING DOMAIN-CONTAINING PROTEIN 1"/>
    <property type="match status" value="1"/>
</dbReference>
<evidence type="ECO:0000256" key="1">
    <source>
        <dbReference type="SAM" id="MobiDB-lite"/>
    </source>
</evidence>
<dbReference type="EMBL" id="JAKROA010000004">
    <property type="protein sequence ID" value="KAL5107390.1"/>
    <property type="molecule type" value="Genomic_DNA"/>
</dbReference>
<dbReference type="InterPro" id="IPR012337">
    <property type="entry name" value="RNaseH-like_sf"/>
</dbReference>
<gene>
    <name evidence="3" type="ORF">TcWFU_001767</name>
</gene>
<name>A0ABR4QCK6_9CEST</name>
<dbReference type="InterPro" id="IPR023319">
    <property type="entry name" value="Tex-like_HTH_dom_sf"/>
</dbReference>
<dbReference type="InterPro" id="IPR018974">
    <property type="entry name" value="Tex-like_N"/>
</dbReference>
<proteinExistence type="predicted"/>
<organism evidence="3 4">
    <name type="scientific">Taenia crassiceps</name>
    <dbReference type="NCBI Taxonomy" id="6207"/>
    <lineage>
        <taxon>Eukaryota</taxon>
        <taxon>Metazoa</taxon>
        <taxon>Spiralia</taxon>
        <taxon>Lophotrochozoa</taxon>
        <taxon>Platyhelminthes</taxon>
        <taxon>Cestoda</taxon>
        <taxon>Eucestoda</taxon>
        <taxon>Cyclophyllidea</taxon>
        <taxon>Taeniidae</taxon>
        <taxon>Taenia</taxon>
    </lineage>
</organism>
<dbReference type="InterPro" id="IPR041692">
    <property type="entry name" value="HHH_9"/>
</dbReference>
<dbReference type="InterPro" id="IPR032639">
    <property type="entry name" value="Tex_YqgF"/>
</dbReference>
<dbReference type="Pfam" id="PF00575">
    <property type="entry name" value="S1"/>
    <property type="match status" value="1"/>
</dbReference>
<dbReference type="SUPFAM" id="SSF47781">
    <property type="entry name" value="RuvA domain 2-like"/>
    <property type="match status" value="2"/>
</dbReference>
<dbReference type="InterPro" id="IPR037027">
    <property type="entry name" value="YqgF/RNaseH-like_dom_sf"/>
</dbReference>
<feature type="region of interest" description="Disordered" evidence="1">
    <location>
        <begin position="354"/>
        <end position="392"/>
    </location>
</feature>
<feature type="compositionally biased region" description="Low complexity" evidence="1">
    <location>
        <begin position="360"/>
        <end position="371"/>
    </location>
</feature>
<dbReference type="SUPFAM" id="SSF50249">
    <property type="entry name" value="Nucleic acid-binding proteins"/>
    <property type="match status" value="1"/>
</dbReference>
<dbReference type="InterPro" id="IPR012340">
    <property type="entry name" value="NA-bd_OB-fold"/>
</dbReference>
<dbReference type="SMART" id="SM00732">
    <property type="entry name" value="YqgFc"/>
    <property type="match status" value="1"/>
</dbReference>